<dbReference type="InterPro" id="IPR041663">
    <property type="entry name" value="DisA/LigA_HHH"/>
</dbReference>
<evidence type="ECO:0000256" key="9">
    <source>
        <dbReference type="ARBA" id="ARBA00022842"/>
    </source>
</evidence>
<keyword evidence="7 14" id="KW-0227">DNA damage</keyword>
<evidence type="ECO:0000256" key="4">
    <source>
        <dbReference type="ARBA" id="ARBA00022598"/>
    </source>
</evidence>
<dbReference type="Pfam" id="PF03119">
    <property type="entry name" value="DNA_ligase_ZBD"/>
    <property type="match status" value="1"/>
</dbReference>
<feature type="binding site" evidence="14">
    <location>
        <position position="449"/>
    </location>
    <ligand>
        <name>Zn(2+)</name>
        <dbReference type="ChEBI" id="CHEBI:29105"/>
    </ligand>
</feature>
<name>A0A2H0V337_9BACT</name>
<feature type="binding site" evidence="14">
    <location>
        <position position="426"/>
    </location>
    <ligand>
        <name>Zn(2+)</name>
        <dbReference type="ChEBI" id="CHEBI:29105"/>
    </ligand>
</feature>
<dbReference type="PROSITE" id="PS01056">
    <property type="entry name" value="DNA_LIGASE_N2"/>
    <property type="match status" value="1"/>
</dbReference>
<sequence length="698" mass="78111">MNKADANIKNRIDKLRRQIDEMRYQYHVLDKPDIDDQIYDSLTRELRELETKYPELQSPTSPTVRIGGQAIVKFQKVRHPVRQWSLQDAFNFSEVQDWEEKIQRILEKENIKEKLDYSCEVKIDGLKIILIYENGEFTQAATRGDGQIGEDVTEQIKTIQSVPLRLAPTSLPAPLLSKEGGAKKIDATVVGEAWLNKEHLAKINQERKKAGEPLFANSRNAAAGSIRQLDPKITAARKLDSFVYDIDAIAGKFPATQIEELKLLEKLGFKVNKEYRHCKNLAEAQKMHDEWAGKKDKQPYGIDGLVIKVNSKKLQDILGYTGKAPRWALAYKFAPAKATTVVEDITVQVGRTGALTPVAHLRPVAVAGTTVSRATLHNEDEIARLGVKIGDTVVVHKAGDIIPEVVEVLTKLRTGKEKKFLMPKKCPICGSAVERRAGEAATYCTNKKCFAQGLEKIIHFVSKKGMNIEGLGDKIVEQLLNEGLIKDAADLYYLTAGDLEPLERFAEKKAQNIIDSIQQSRKVELPKLLYALGIRHVGEETARLLAQAIFNWQFSIGNLGNLVKYFQKVKLGELQSIDGIGEIVGKSVYDWFRDKNNVEFLERLRDGGIKVKSEKLKVKSEKFKGKSFVLTGTMAGLTRDEAKDKIRELGGDVSASVGKNTDYVVAGSEPGSKYDKAKKLGVKIIDEEKFLELLKMIK</sequence>
<reference evidence="17" key="1">
    <citation type="submission" date="2017-09" db="EMBL/GenBank/DDBJ databases">
        <title>Depth-based differentiation of microbial function through sediment-hosted aquifers and enrichment of novel symbionts in the deep terrestrial subsurface.</title>
        <authorList>
            <person name="Probst A.J."/>
            <person name="Ladd B."/>
            <person name="Jarett J.K."/>
            <person name="Geller-Mcgrath D.E."/>
            <person name="Sieber C.M.K."/>
            <person name="Emerson J.B."/>
            <person name="Anantharaman K."/>
            <person name="Thomas B.C."/>
            <person name="Malmstrom R."/>
            <person name="Stieglmeier M."/>
            <person name="Klingl A."/>
            <person name="Woyke T."/>
            <person name="Ryan C.M."/>
            <person name="Banfield J.F."/>
        </authorList>
    </citation>
    <scope>NUCLEOTIDE SEQUENCE [LARGE SCALE GENOMIC DNA]</scope>
</reference>
<dbReference type="GO" id="GO:0046872">
    <property type="term" value="F:metal ion binding"/>
    <property type="evidence" value="ECO:0007669"/>
    <property type="project" value="UniProtKB-KW"/>
</dbReference>
<feature type="domain" description="BRCT" evidence="15">
    <location>
        <begin position="618"/>
        <end position="698"/>
    </location>
</feature>
<feature type="binding site" evidence="14">
    <location>
        <position position="332"/>
    </location>
    <ligand>
        <name>NAD(+)</name>
        <dbReference type="ChEBI" id="CHEBI:57540"/>
    </ligand>
</feature>
<dbReference type="CDD" id="cd17748">
    <property type="entry name" value="BRCT_DNA_ligase_like"/>
    <property type="match status" value="1"/>
</dbReference>
<dbReference type="SUPFAM" id="SSF47781">
    <property type="entry name" value="RuvA domain 2-like"/>
    <property type="match status" value="1"/>
</dbReference>
<dbReference type="AlphaFoldDB" id="A0A2H0V337"/>
<dbReference type="SUPFAM" id="SSF56091">
    <property type="entry name" value="DNA ligase/mRNA capping enzyme, catalytic domain"/>
    <property type="match status" value="1"/>
</dbReference>
<dbReference type="InterPro" id="IPR004150">
    <property type="entry name" value="NAD_DNA_ligase_OB"/>
</dbReference>
<dbReference type="InterPro" id="IPR012340">
    <property type="entry name" value="NA-bd_OB-fold"/>
</dbReference>
<keyword evidence="5 14" id="KW-0235">DNA replication</keyword>
<dbReference type="InterPro" id="IPR013839">
    <property type="entry name" value="DNAligase_adenylation"/>
</dbReference>
<comment type="similarity">
    <text evidence="13 14">Belongs to the NAD-dependent DNA ligase family. LigA subfamily.</text>
</comment>
<dbReference type="Gene3D" id="2.40.50.140">
    <property type="entry name" value="Nucleic acid-binding proteins"/>
    <property type="match status" value="1"/>
</dbReference>
<evidence type="ECO:0000256" key="14">
    <source>
        <dbReference type="HAMAP-Rule" id="MF_01588"/>
    </source>
</evidence>
<evidence type="ECO:0000256" key="5">
    <source>
        <dbReference type="ARBA" id="ARBA00022705"/>
    </source>
</evidence>
<comment type="catalytic activity">
    <reaction evidence="12 14">
        <text>NAD(+) + (deoxyribonucleotide)n-3'-hydroxyl + 5'-phospho-(deoxyribonucleotide)m = (deoxyribonucleotide)n+m + AMP + beta-nicotinamide D-nucleotide.</text>
        <dbReference type="EC" id="6.5.1.2"/>
    </reaction>
</comment>
<evidence type="ECO:0000256" key="13">
    <source>
        <dbReference type="ARBA" id="ARBA00060881"/>
    </source>
</evidence>
<dbReference type="SMART" id="SM00532">
    <property type="entry name" value="LIGANc"/>
    <property type="match status" value="1"/>
</dbReference>
<keyword evidence="8 14" id="KW-0862">Zinc</keyword>
<gene>
    <name evidence="14" type="primary">ligA</name>
    <name evidence="16" type="ORF">COU01_00120</name>
</gene>
<dbReference type="PIRSF" id="PIRSF001604">
    <property type="entry name" value="LigA"/>
    <property type="match status" value="1"/>
</dbReference>
<dbReference type="SMART" id="SM00278">
    <property type="entry name" value="HhH1"/>
    <property type="match status" value="4"/>
</dbReference>
<comment type="caution">
    <text evidence="16">The sequence shown here is derived from an EMBL/GenBank/DDBJ whole genome shotgun (WGS) entry which is preliminary data.</text>
</comment>
<feature type="binding site" evidence="14">
    <location>
        <position position="308"/>
    </location>
    <ligand>
        <name>NAD(+)</name>
        <dbReference type="ChEBI" id="CHEBI:57540"/>
    </ligand>
</feature>
<dbReference type="InterPro" id="IPR013840">
    <property type="entry name" value="DNAligase_N"/>
</dbReference>
<evidence type="ECO:0000256" key="7">
    <source>
        <dbReference type="ARBA" id="ARBA00022763"/>
    </source>
</evidence>
<dbReference type="GO" id="GO:0006281">
    <property type="term" value="P:DNA repair"/>
    <property type="evidence" value="ECO:0007669"/>
    <property type="project" value="UniProtKB-KW"/>
</dbReference>
<dbReference type="Gene3D" id="6.20.10.30">
    <property type="match status" value="1"/>
</dbReference>
<feature type="active site" description="N6-AMP-lysine intermediate" evidence="14">
    <location>
        <position position="122"/>
    </location>
</feature>
<evidence type="ECO:0000256" key="12">
    <source>
        <dbReference type="ARBA" id="ARBA00034005"/>
    </source>
</evidence>
<dbReference type="InterPro" id="IPR004149">
    <property type="entry name" value="Znf_DNAligase_C4"/>
</dbReference>
<evidence type="ECO:0000256" key="10">
    <source>
        <dbReference type="ARBA" id="ARBA00023027"/>
    </source>
</evidence>
<dbReference type="PROSITE" id="PS50172">
    <property type="entry name" value="BRCT"/>
    <property type="match status" value="1"/>
</dbReference>
<dbReference type="Gene3D" id="3.30.470.30">
    <property type="entry name" value="DNA ligase/mRNA capping enzyme"/>
    <property type="match status" value="1"/>
</dbReference>
<evidence type="ECO:0000256" key="6">
    <source>
        <dbReference type="ARBA" id="ARBA00022723"/>
    </source>
</evidence>
<dbReference type="InterPro" id="IPR001357">
    <property type="entry name" value="BRCT_dom"/>
</dbReference>
<dbReference type="Gene3D" id="1.10.150.20">
    <property type="entry name" value="5' to 3' exonuclease, C-terminal subdomain"/>
    <property type="match status" value="2"/>
</dbReference>
<dbReference type="CDD" id="cd00114">
    <property type="entry name" value="LIGANc"/>
    <property type="match status" value="1"/>
</dbReference>
<feature type="binding site" evidence="14">
    <location>
        <position position="143"/>
    </location>
    <ligand>
        <name>NAD(+)</name>
        <dbReference type="ChEBI" id="CHEBI:57540"/>
    </ligand>
</feature>
<dbReference type="HAMAP" id="MF_01588">
    <property type="entry name" value="DNA_ligase_A"/>
    <property type="match status" value="1"/>
</dbReference>
<dbReference type="EC" id="6.5.1.2" evidence="2 14"/>
<accession>A0A2H0V337</accession>
<dbReference type="PANTHER" id="PTHR23389">
    <property type="entry name" value="CHROMOSOME TRANSMISSION FIDELITY FACTOR 18"/>
    <property type="match status" value="1"/>
</dbReference>
<dbReference type="EMBL" id="PFAT01000002">
    <property type="protein sequence ID" value="PIR92740.1"/>
    <property type="molecule type" value="Genomic_DNA"/>
</dbReference>
<dbReference type="Pfam" id="PF14520">
    <property type="entry name" value="HHH_5"/>
    <property type="match status" value="1"/>
</dbReference>
<dbReference type="GO" id="GO:0006260">
    <property type="term" value="P:DNA replication"/>
    <property type="evidence" value="ECO:0007669"/>
    <property type="project" value="UniProtKB-KW"/>
</dbReference>
<dbReference type="FunFam" id="1.10.150.20:FF:000007">
    <property type="entry name" value="DNA ligase"/>
    <property type="match status" value="1"/>
</dbReference>
<keyword evidence="4 14" id="KW-0436">Ligase</keyword>
<keyword evidence="11 14" id="KW-0234">DNA repair</keyword>
<feature type="binding site" evidence="14">
    <location>
        <position position="120"/>
    </location>
    <ligand>
        <name>NAD(+)</name>
        <dbReference type="ChEBI" id="CHEBI:57540"/>
    </ligand>
</feature>
<dbReference type="Pfam" id="PF03120">
    <property type="entry name" value="OB_DNA_ligase"/>
    <property type="match status" value="1"/>
</dbReference>
<feature type="binding site" evidence="14">
    <location>
        <begin position="36"/>
        <end position="40"/>
    </location>
    <ligand>
        <name>NAD(+)</name>
        <dbReference type="ChEBI" id="CHEBI:57540"/>
    </ligand>
</feature>
<dbReference type="InterPro" id="IPR036420">
    <property type="entry name" value="BRCT_dom_sf"/>
</dbReference>
<dbReference type="Gene3D" id="3.40.50.10190">
    <property type="entry name" value="BRCT domain"/>
    <property type="match status" value="1"/>
</dbReference>
<evidence type="ECO:0000313" key="17">
    <source>
        <dbReference type="Proteomes" id="UP000228510"/>
    </source>
</evidence>
<feature type="binding site" evidence="14">
    <location>
        <position position="192"/>
    </location>
    <ligand>
        <name>NAD(+)</name>
        <dbReference type="ChEBI" id="CHEBI:57540"/>
    </ligand>
</feature>
<evidence type="ECO:0000256" key="1">
    <source>
        <dbReference type="ARBA" id="ARBA00004067"/>
    </source>
</evidence>
<keyword evidence="10 14" id="KW-0520">NAD</keyword>
<evidence type="ECO:0000256" key="8">
    <source>
        <dbReference type="ARBA" id="ARBA00022833"/>
    </source>
</evidence>
<feature type="binding site" evidence="14">
    <location>
        <position position="444"/>
    </location>
    <ligand>
        <name>Zn(2+)</name>
        <dbReference type="ChEBI" id="CHEBI:29105"/>
    </ligand>
</feature>
<proteinExistence type="inferred from homology"/>
<dbReference type="SUPFAM" id="SSF52113">
    <property type="entry name" value="BRCT domain"/>
    <property type="match status" value="1"/>
</dbReference>
<evidence type="ECO:0000259" key="15">
    <source>
        <dbReference type="PROSITE" id="PS50172"/>
    </source>
</evidence>
<feature type="binding site" evidence="14">
    <location>
        <position position="429"/>
    </location>
    <ligand>
        <name>Zn(2+)</name>
        <dbReference type="ChEBI" id="CHEBI:29105"/>
    </ligand>
</feature>
<comment type="function">
    <text evidence="1 14">DNA ligase that catalyzes the formation of phosphodiester linkages between 5'-phosphoryl and 3'-hydroxyl groups in double-stranded DNA using NAD as a coenzyme and as the energy source for the reaction. It is essential for DNA replication and repair of damaged DNA.</text>
</comment>
<dbReference type="InterPro" id="IPR001679">
    <property type="entry name" value="DNA_ligase"/>
</dbReference>
<feature type="binding site" evidence="14">
    <location>
        <begin position="85"/>
        <end position="86"/>
    </location>
    <ligand>
        <name>NAD(+)</name>
        <dbReference type="ChEBI" id="CHEBI:57540"/>
    </ligand>
</feature>
<dbReference type="NCBIfam" id="TIGR00575">
    <property type="entry name" value="dnlj"/>
    <property type="match status" value="1"/>
</dbReference>
<dbReference type="Gene3D" id="1.10.287.610">
    <property type="entry name" value="Helix hairpin bin"/>
    <property type="match status" value="1"/>
</dbReference>
<dbReference type="InterPro" id="IPR003583">
    <property type="entry name" value="Hlx-hairpin-Hlx_DNA-bd_motif"/>
</dbReference>
<dbReference type="NCBIfam" id="NF005932">
    <property type="entry name" value="PRK07956.1"/>
    <property type="match status" value="1"/>
</dbReference>
<dbReference type="PANTHER" id="PTHR23389:SF9">
    <property type="entry name" value="DNA LIGASE"/>
    <property type="match status" value="1"/>
</dbReference>
<dbReference type="SMART" id="SM00292">
    <property type="entry name" value="BRCT"/>
    <property type="match status" value="1"/>
</dbReference>
<dbReference type="Pfam" id="PF01653">
    <property type="entry name" value="DNA_ligase_aden"/>
    <property type="match status" value="1"/>
</dbReference>
<evidence type="ECO:0000256" key="2">
    <source>
        <dbReference type="ARBA" id="ARBA00012722"/>
    </source>
</evidence>
<evidence type="ECO:0000256" key="11">
    <source>
        <dbReference type="ARBA" id="ARBA00023204"/>
    </source>
</evidence>
<dbReference type="GO" id="GO:0005829">
    <property type="term" value="C:cytosol"/>
    <property type="evidence" value="ECO:0007669"/>
    <property type="project" value="TreeGrafter"/>
</dbReference>
<organism evidence="16 17">
    <name type="scientific">Candidatus Falkowbacteria bacterium CG10_big_fil_rev_8_21_14_0_10_44_15</name>
    <dbReference type="NCBI Taxonomy" id="1974569"/>
    <lineage>
        <taxon>Bacteria</taxon>
        <taxon>Candidatus Falkowiibacteriota</taxon>
    </lineage>
</organism>
<evidence type="ECO:0000256" key="3">
    <source>
        <dbReference type="ARBA" id="ARBA00013308"/>
    </source>
</evidence>
<comment type="cofactor">
    <cofactor evidence="14">
        <name>Mg(2+)</name>
        <dbReference type="ChEBI" id="CHEBI:18420"/>
    </cofactor>
    <cofactor evidence="14">
        <name>Mn(2+)</name>
        <dbReference type="ChEBI" id="CHEBI:29035"/>
    </cofactor>
</comment>
<dbReference type="Pfam" id="PF00533">
    <property type="entry name" value="BRCT"/>
    <property type="match status" value="1"/>
</dbReference>
<protein>
    <recommendedName>
        <fullName evidence="3 14">DNA ligase</fullName>
        <ecNumber evidence="2 14">6.5.1.2</ecNumber>
    </recommendedName>
    <alternativeName>
        <fullName evidence="14">Polydeoxyribonucleotide synthase [NAD(+)]</fullName>
    </alternativeName>
</protein>
<dbReference type="GO" id="GO:0003677">
    <property type="term" value="F:DNA binding"/>
    <property type="evidence" value="ECO:0007669"/>
    <property type="project" value="InterPro"/>
</dbReference>
<dbReference type="GO" id="GO:0003911">
    <property type="term" value="F:DNA ligase (NAD+) activity"/>
    <property type="evidence" value="ECO:0007669"/>
    <property type="project" value="UniProtKB-UniRule"/>
</dbReference>
<dbReference type="SUPFAM" id="SSF50249">
    <property type="entry name" value="Nucleic acid-binding proteins"/>
    <property type="match status" value="1"/>
</dbReference>
<keyword evidence="9 14" id="KW-0460">Magnesium</keyword>
<keyword evidence="14" id="KW-0464">Manganese</keyword>
<dbReference type="Pfam" id="PF12826">
    <property type="entry name" value="HHH_2"/>
    <property type="match status" value="1"/>
</dbReference>
<evidence type="ECO:0000313" key="16">
    <source>
        <dbReference type="EMBL" id="PIR92740.1"/>
    </source>
</evidence>
<dbReference type="InterPro" id="IPR033136">
    <property type="entry name" value="DNA_ligase_CS"/>
</dbReference>
<dbReference type="InterPro" id="IPR010994">
    <property type="entry name" value="RuvA_2-like"/>
</dbReference>
<keyword evidence="6 14" id="KW-0479">Metal-binding</keyword>
<dbReference type="FunFam" id="2.40.50.140:FF:000012">
    <property type="entry name" value="DNA ligase"/>
    <property type="match status" value="1"/>
</dbReference>
<dbReference type="Proteomes" id="UP000228510">
    <property type="component" value="Unassembled WGS sequence"/>
</dbReference>